<keyword evidence="2" id="KW-1185">Reference proteome</keyword>
<protein>
    <submittedName>
        <fullName evidence="1">Uncharacterized protein</fullName>
    </submittedName>
</protein>
<proteinExistence type="predicted"/>
<reference evidence="1 2" key="1">
    <citation type="submission" date="2014-10" db="EMBL/GenBank/DDBJ databases">
        <title>Genome sequence of Erwinia typographi M043b.</title>
        <authorList>
            <person name="Chan K.-G."/>
            <person name="Tan W.-S."/>
        </authorList>
    </citation>
    <scope>NUCLEOTIDE SEQUENCE [LARGE SCALE GENOMIC DNA]</scope>
    <source>
        <strain evidence="1 2">M043b</strain>
    </source>
</reference>
<organism evidence="1 2">
    <name type="scientific">Erwinia typographi</name>
    <dbReference type="NCBI Taxonomy" id="371042"/>
    <lineage>
        <taxon>Bacteria</taxon>
        <taxon>Pseudomonadati</taxon>
        <taxon>Pseudomonadota</taxon>
        <taxon>Gammaproteobacteria</taxon>
        <taxon>Enterobacterales</taxon>
        <taxon>Erwiniaceae</taxon>
        <taxon>Erwinia</taxon>
    </lineage>
</organism>
<dbReference type="EMBL" id="JRUQ01000028">
    <property type="protein sequence ID" value="KGT94352.1"/>
    <property type="molecule type" value="Genomic_DNA"/>
</dbReference>
<sequence>MLLLGTMSGQTRINLIGIIAAIVSIGHHGYNPQRRCRCDLLTDFCPGDPADQVQTFLARIAELPYRDGTSADPHALPRPKMTGY</sequence>
<dbReference type="Proteomes" id="UP000030351">
    <property type="component" value="Unassembled WGS sequence"/>
</dbReference>
<evidence type="ECO:0000313" key="2">
    <source>
        <dbReference type="Proteomes" id="UP000030351"/>
    </source>
</evidence>
<gene>
    <name evidence="1" type="ORF">NG99_09370</name>
</gene>
<comment type="caution">
    <text evidence="1">The sequence shown here is derived from an EMBL/GenBank/DDBJ whole genome shotgun (WGS) entry which is preliminary data.</text>
</comment>
<evidence type="ECO:0000313" key="1">
    <source>
        <dbReference type="EMBL" id="KGT94352.1"/>
    </source>
</evidence>
<name>A0A0A3Z5I5_9GAMM</name>
<accession>A0A0A3Z5I5</accession>
<dbReference type="AlphaFoldDB" id="A0A0A3Z5I5"/>
<dbReference type="STRING" id="371042.NG99_09370"/>